<reference evidence="2" key="1">
    <citation type="journal article" date="2019" name="Int. J. Syst. Evol. Microbiol.">
        <title>The Global Catalogue of Microorganisms (GCM) 10K type strain sequencing project: providing services to taxonomists for standard genome sequencing and annotation.</title>
        <authorList>
            <consortium name="The Broad Institute Genomics Platform"/>
            <consortium name="The Broad Institute Genome Sequencing Center for Infectious Disease"/>
            <person name="Wu L."/>
            <person name="Ma J."/>
        </authorList>
    </citation>
    <scope>NUCLEOTIDE SEQUENCE [LARGE SCALE GENOMIC DNA]</scope>
    <source>
        <strain evidence="2">JCM 17712</strain>
    </source>
</reference>
<accession>A0ABP9N5H5</accession>
<dbReference type="EMBL" id="BAABIZ010000010">
    <property type="protein sequence ID" value="GAA5108287.1"/>
    <property type="molecule type" value="Genomic_DNA"/>
</dbReference>
<dbReference type="PANTHER" id="PTHR30008:SF0">
    <property type="entry name" value="EXODEOXYRIBONUCLEASE 7 LARGE SUBUNIT"/>
    <property type="match status" value="1"/>
</dbReference>
<keyword evidence="2" id="KW-1185">Reference proteome</keyword>
<evidence type="ECO:0000313" key="1">
    <source>
        <dbReference type="EMBL" id="GAA5108287.1"/>
    </source>
</evidence>
<name>A0ABP9N5H5_9HYPH</name>
<sequence length="108" mass="12548">MQACGEISGYYGAHALDHATFVLKDNKVRLEVVIGRRVMEKPNFFLKTRGEMVSVGKLITYWRHQKYQIVIEMLEPTGALMRLLENHKKKFKERLFDAAKKKPLPSMP</sequence>
<dbReference type="InterPro" id="IPR003753">
    <property type="entry name" value="Exonuc_VII_L"/>
</dbReference>
<dbReference type="Proteomes" id="UP001500864">
    <property type="component" value="Unassembled WGS sequence"/>
</dbReference>
<organism evidence="1 2">
    <name type="scientific">Bartonella jaculi</name>
    <dbReference type="NCBI Taxonomy" id="686226"/>
    <lineage>
        <taxon>Bacteria</taxon>
        <taxon>Pseudomonadati</taxon>
        <taxon>Pseudomonadota</taxon>
        <taxon>Alphaproteobacteria</taxon>
        <taxon>Hyphomicrobiales</taxon>
        <taxon>Bartonellaceae</taxon>
        <taxon>Bartonella</taxon>
    </lineage>
</organism>
<protein>
    <submittedName>
        <fullName evidence="1">Uncharacterized protein</fullName>
    </submittedName>
</protein>
<comment type="caution">
    <text evidence="1">The sequence shown here is derived from an EMBL/GenBank/DDBJ whole genome shotgun (WGS) entry which is preliminary data.</text>
</comment>
<proteinExistence type="predicted"/>
<gene>
    <name evidence="1" type="ORF">GCM10023261_10370</name>
</gene>
<evidence type="ECO:0000313" key="2">
    <source>
        <dbReference type="Proteomes" id="UP001500864"/>
    </source>
</evidence>
<dbReference type="PANTHER" id="PTHR30008">
    <property type="entry name" value="EXODEOXYRIBONUCLEASE 7 LARGE SUBUNIT"/>
    <property type="match status" value="1"/>
</dbReference>